<evidence type="ECO:0000256" key="1">
    <source>
        <dbReference type="SAM" id="MobiDB-lite"/>
    </source>
</evidence>
<feature type="compositionally biased region" description="Low complexity" evidence="1">
    <location>
        <begin position="52"/>
        <end position="76"/>
    </location>
</feature>
<name>A0A0F6W6C2_9BACT</name>
<feature type="region of interest" description="Disordered" evidence="1">
    <location>
        <begin position="44"/>
        <end position="76"/>
    </location>
</feature>
<dbReference type="EMBL" id="CP011125">
    <property type="protein sequence ID" value="AKF08440.1"/>
    <property type="molecule type" value="Genomic_DNA"/>
</dbReference>
<proteinExistence type="predicted"/>
<evidence type="ECO:0000313" key="2">
    <source>
        <dbReference type="EMBL" id="AKF08440.1"/>
    </source>
</evidence>
<sequence length="257" mass="26891">MVIALACALAACDVEDELPWPGPPGALPTDLDLDEDLAAIDVEPPRERRAPEAPATTRASIAPGGTAQLAGTAGGSVAASTRRGECAGHVAEEPDHVIDVTAETHVALRVTSEGDTTLLVQTADGAWLCNDDFDGLAPAIARTLAPGALRVWVGTWDAEHAGAPYELAVGTELDPAMPRGEPVIDRLNAVCEENWCASGTAYRFERVTCDGASDCRVTFTIDGTTGEVTTPGARSSWRDEGLDERFVDALGEALNSR</sequence>
<reference evidence="2 3" key="1">
    <citation type="submission" date="2015-03" db="EMBL/GenBank/DDBJ databases">
        <title>Genome assembly of Sandaracinus amylolyticus DSM 53668.</title>
        <authorList>
            <person name="Sharma G."/>
            <person name="Subramanian S."/>
        </authorList>
    </citation>
    <scope>NUCLEOTIDE SEQUENCE [LARGE SCALE GENOMIC DNA]</scope>
    <source>
        <strain evidence="2 3">DSM 53668</strain>
    </source>
</reference>
<keyword evidence="3" id="KW-1185">Reference proteome</keyword>
<evidence type="ECO:0000313" key="3">
    <source>
        <dbReference type="Proteomes" id="UP000034883"/>
    </source>
</evidence>
<dbReference type="Proteomes" id="UP000034883">
    <property type="component" value="Chromosome"/>
</dbReference>
<protein>
    <submittedName>
        <fullName evidence="2">Uncharacterized protein</fullName>
    </submittedName>
</protein>
<dbReference type="KEGG" id="samy:DB32_005589"/>
<dbReference type="AlphaFoldDB" id="A0A0F6W6C2"/>
<accession>A0A0F6W6C2</accession>
<gene>
    <name evidence="2" type="ORF">DB32_005589</name>
</gene>
<dbReference type="STRING" id="927083.DB32_005589"/>
<organism evidence="2 3">
    <name type="scientific">Sandaracinus amylolyticus</name>
    <dbReference type="NCBI Taxonomy" id="927083"/>
    <lineage>
        <taxon>Bacteria</taxon>
        <taxon>Pseudomonadati</taxon>
        <taxon>Myxococcota</taxon>
        <taxon>Polyangia</taxon>
        <taxon>Polyangiales</taxon>
        <taxon>Sandaracinaceae</taxon>
        <taxon>Sandaracinus</taxon>
    </lineage>
</organism>